<evidence type="ECO:0000313" key="6">
    <source>
        <dbReference type="EMBL" id="KAH3686829.1"/>
    </source>
</evidence>
<accession>A0A9P8QCC8</accession>
<comment type="function">
    <text evidence="1">Involved in the biogenesis of the 60S ribosomal subunit.</text>
</comment>
<feature type="region of interest" description="Disordered" evidence="5">
    <location>
        <begin position="348"/>
        <end position="381"/>
    </location>
</feature>
<comment type="subunit">
    <text evidence="3">Component of the pre-66S ribosomal particle.</text>
</comment>
<evidence type="ECO:0000256" key="2">
    <source>
        <dbReference type="ARBA" id="ARBA00007861"/>
    </source>
</evidence>
<organism evidence="6 7">
    <name type="scientific">Wickerhamomyces pijperi</name>
    <name type="common">Yeast</name>
    <name type="synonym">Pichia pijperi</name>
    <dbReference type="NCBI Taxonomy" id="599730"/>
    <lineage>
        <taxon>Eukaryota</taxon>
        <taxon>Fungi</taxon>
        <taxon>Dikarya</taxon>
        <taxon>Ascomycota</taxon>
        <taxon>Saccharomycotina</taxon>
        <taxon>Saccharomycetes</taxon>
        <taxon>Phaffomycetales</taxon>
        <taxon>Wickerhamomycetaceae</taxon>
        <taxon>Wickerhamomyces</taxon>
    </lineage>
</organism>
<dbReference type="PANTHER" id="PTHR16038">
    <property type="entry name" value="NOP SEVEN ASSOCIATED PROTEIN 1"/>
    <property type="match status" value="1"/>
</dbReference>
<evidence type="ECO:0000256" key="3">
    <source>
        <dbReference type="ARBA" id="ARBA00011187"/>
    </source>
</evidence>
<comment type="caution">
    <text evidence="6">The sequence shown here is derived from an EMBL/GenBank/DDBJ whole genome shotgun (WGS) entry which is preliminary data.</text>
</comment>
<keyword evidence="7" id="KW-1185">Reference proteome</keyword>
<reference evidence="6" key="1">
    <citation type="journal article" date="2021" name="Open Biol.">
        <title>Shared evolutionary footprints suggest mitochondrial oxidative damage underlies multiple complex I losses in fungi.</title>
        <authorList>
            <person name="Schikora-Tamarit M.A."/>
            <person name="Marcet-Houben M."/>
            <person name="Nosek J."/>
            <person name="Gabaldon T."/>
        </authorList>
    </citation>
    <scope>NUCLEOTIDE SEQUENCE</scope>
    <source>
        <strain evidence="6">CBS2887</strain>
    </source>
</reference>
<evidence type="ECO:0000256" key="1">
    <source>
        <dbReference type="ARBA" id="ARBA00002889"/>
    </source>
</evidence>
<evidence type="ECO:0000313" key="7">
    <source>
        <dbReference type="Proteomes" id="UP000774326"/>
    </source>
</evidence>
<dbReference type="AlphaFoldDB" id="A0A9P8QCC8"/>
<reference evidence="6" key="2">
    <citation type="submission" date="2021-01" db="EMBL/GenBank/DDBJ databases">
        <authorList>
            <person name="Schikora-Tamarit M.A."/>
        </authorList>
    </citation>
    <scope>NUCLEOTIDE SEQUENCE</scope>
    <source>
        <strain evidence="6">CBS2887</strain>
    </source>
</reference>
<dbReference type="GO" id="GO:0005730">
    <property type="term" value="C:nucleolus"/>
    <property type="evidence" value="ECO:0007669"/>
    <property type="project" value="InterPro"/>
</dbReference>
<evidence type="ECO:0000256" key="4">
    <source>
        <dbReference type="ARBA" id="ARBA00014234"/>
    </source>
</evidence>
<dbReference type="EMBL" id="JAEUBG010001188">
    <property type="protein sequence ID" value="KAH3686829.1"/>
    <property type="molecule type" value="Genomic_DNA"/>
</dbReference>
<dbReference type="Proteomes" id="UP000774326">
    <property type="component" value="Unassembled WGS sequence"/>
</dbReference>
<feature type="compositionally biased region" description="Acidic residues" evidence="5">
    <location>
        <begin position="348"/>
        <end position="357"/>
    </location>
</feature>
<dbReference type="InterPro" id="IPR015943">
    <property type="entry name" value="WD40/YVTN_repeat-like_dom_sf"/>
</dbReference>
<comment type="similarity">
    <text evidence="2">Belongs to the NSA1 family.</text>
</comment>
<protein>
    <recommendedName>
        <fullName evidence="4">Ribosome biogenesis protein NSA1</fullName>
    </recommendedName>
</protein>
<dbReference type="CDD" id="cd22858">
    <property type="entry name" value="Nsa1"/>
    <property type="match status" value="1"/>
</dbReference>
<dbReference type="GO" id="GO:0042273">
    <property type="term" value="P:ribosomal large subunit biogenesis"/>
    <property type="evidence" value="ECO:0007669"/>
    <property type="project" value="InterPro"/>
</dbReference>
<dbReference type="OrthoDB" id="18388at2759"/>
<proteinExistence type="inferred from homology"/>
<dbReference type="InterPro" id="IPR037379">
    <property type="entry name" value="WDR74/Nsa1"/>
</dbReference>
<name>A0A9P8QCC8_WICPI</name>
<dbReference type="SUPFAM" id="SSF50978">
    <property type="entry name" value="WD40 repeat-like"/>
    <property type="match status" value="1"/>
</dbReference>
<evidence type="ECO:0000256" key="5">
    <source>
        <dbReference type="SAM" id="MobiDB-lite"/>
    </source>
</evidence>
<feature type="compositionally biased region" description="Acidic residues" evidence="5">
    <location>
        <begin position="371"/>
        <end position="380"/>
    </location>
</feature>
<dbReference type="PANTHER" id="PTHR16038:SF4">
    <property type="entry name" value="WD REPEAT-CONTAINING PROTEIN 74"/>
    <property type="match status" value="1"/>
</dbReference>
<dbReference type="Gene3D" id="2.130.10.10">
    <property type="entry name" value="YVTN repeat-like/Quinoprotein amine dehydrogenase"/>
    <property type="match status" value="2"/>
</dbReference>
<sequence>MRILAATDDAGSFKEVICGRGTDTSIPASKQPKEIKQFHSQGLRNRILKMIVHEGILITARANGQLNFHETTDEEYGLISTVQLELKEQKDKVVSLFVTDGLVFVITETGAVTIVDFSTLRDAEPKKMTTQVKGPVSTFIPHPTQFGVFAYGGKENDVKILRLIPEDLQAHLFKKSKKHVKLTPEQFLYQAKNVKNDKLDLRVPVHPSKLQFINLENHTADSWELLSVTRHGHVRTYDTTHGRKPKTTHTLTNRPILNVALTSNPSEIVCSDDHVTTATFDITTGKLMGKFKGAVGAVQGVHTSGDLIATGGLDRYVRVFDIDGRETIAKVFVGSKISEVWLLDTEDLEEDEQEAEVAQDGKKNKKKRELAEEDEDEDEVWNQLEALEKKSTKKAKKE</sequence>
<gene>
    <name evidence="6" type="ORF">WICPIJ_002196</name>
</gene>
<dbReference type="InterPro" id="IPR036322">
    <property type="entry name" value="WD40_repeat_dom_sf"/>
</dbReference>
<dbReference type="GO" id="GO:0030687">
    <property type="term" value="C:preribosome, large subunit precursor"/>
    <property type="evidence" value="ECO:0007669"/>
    <property type="project" value="TreeGrafter"/>
</dbReference>